<evidence type="ECO:0000313" key="3">
    <source>
        <dbReference type="EMBL" id="KAK8028034.1"/>
    </source>
</evidence>
<feature type="compositionally biased region" description="Polar residues" evidence="1">
    <location>
        <begin position="28"/>
        <end position="40"/>
    </location>
</feature>
<sequence>MLESGIGRDILLYHEQSLGSSRKDDGDNTNVEDANSSARGSQDHDRVAANEHTRLLPNRVESTTYLSPDDPAVSPYNLWSVRIVRWITILLTLITFVWWILQLVGEFVTPPGFHTRGSGFFAFSYASVALANLLFTLVFFAIPSKAVRILSVVMGAFLLIQTVLLLAVEKTRHEEGWVGMVSVLWAFLIAVWVLATDRLVLWGRHEEEERLTGRAETRRSLGEWSAVLISTLAMIILTVVLFLTTCTLVLRALDAGLAPPGNQYWVDGDKYQLHIYCHGDQTDSKGTKLPTVLLEAGEGTVEDGLWQFADNAVHNGSISRYCFVDRPGFGWSDTAPSPLSAGMAVEAVSEALARAGEEGPWGKTIPPILWFPQPTNQTLETVLLSAGIGSIYSRIFSSRNGEEIKGLLMIDPLHEDLLYRFGAPGRGFFLWLQGILSPLGLDRIPGALFKGRNKEDRVWGKSAYQTGKFVFAKLQENLVADTLTKRDVSSSSAIQVKDTPLVVISSGEKMRRDDAWEEAQRDMTGLTHNLKHWDIVKRAPHEVWTTLEGREIMEKRMKQMVYA</sequence>
<dbReference type="SUPFAM" id="SSF53474">
    <property type="entry name" value="alpha/beta-Hydrolases"/>
    <property type="match status" value="1"/>
</dbReference>
<dbReference type="Proteomes" id="UP001396898">
    <property type="component" value="Unassembled WGS sequence"/>
</dbReference>
<dbReference type="Pfam" id="PF10329">
    <property type="entry name" value="DUF2417"/>
    <property type="match status" value="1"/>
</dbReference>
<dbReference type="Gene3D" id="3.40.50.1820">
    <property type="entry name" value="alpha/beta hydrolase"/>
    <property type="match status" value="1"/>
</dbReference>
<dbReference type="EMBL" id="JAQQWI010000007">
    <property type="protein sequence ID" value="KAK8028034.1"/>
    <property type="molecule type" value="Genomic_DNA"/>
</dbReference>
<keyword evidence="2" id="KW-0812">Transmembrane</keyword>
<feature type="transmembrane region" description="Helical" evidence="2">
    <location>
        <begin position="83"/>
        <end position="101"/>
    </location>
</feature>
<evidence type="ECO:0000256" key="1">
    <source>
        <dbReference type="SAM" id="MobiDB-lite"/>
    </source>
</evidence>
<proteinExistence type="predicted"/>
<protein>
    <submittedName>
        <fullName evidence="3">Mitochondrial integral membrane protein</fullName>
    </submittedName>
</protein>
<evidence type="ECO:0000256" key="2">
    <source>
        <dbReference type="SAM" id="Phobius"/>
    </source>
</evidence>
<reference evidence="3 4" key="1">
    <citation type="submission" date="2023-01" db="EMBL/GenBank/DDBJ databases">
        <title>Analysis of 21 Apiospora genomes using comparative genomics revels a genus with tremendous synthesis potential of carbohydrate active enzymes and secondary metabolites.</title>
        <authorList>
            <person name="Sorensen T."/>
        </authorList>
    </citation>
    <scope>NUCLEOTIDE SEQUENCE [LARGE SCALE GENOMIC DNA]</scope>
    <source>
        <strain evidence="3 4">CBS 20057</strain>
    </source>
</reference>
<name>A0ABR1S9X4_9PEZI</name>
<keyword evidence="4" id="KW-1185">Reference proteome</keyword>
<evidence type="ECO:0000313" key="4">
    <source>
        <dbReference type="Proteomes" id="UP001396898"/>
    </source>
</evidence>
<feature type="transmembrane region" description="Helical" evidence="2">
    <location>
        <begin position="149"/>
        <end position="168"/>
    </location>
</feature>
<feature type="region of interest" description="Disordered" evidence="1">
    <location>
        <begin position="19"/>
        <end position="46"/>
    </location>
</feature>
<feature type="transmembrane region" description="Helical" evidence="2">
    <location>
        <begin position="221"/>
        <end position="243"/>
    </location>
</feature>
<dbReference type="InterPro" id="IPR019431">
    <property type="entry name" value="DUF2417"/>
</dbReference>
<keyword evidence="2" id="KW-0472">Membrane</keyword>
<keyword evidence="2" id="KW-1133">Transmembrane helix</keyword>
<gene>
    <name evidence="3" type="ORF">PG991_005090</name>
</gene>
<organism evidence="3 4">
    <name type="scientific">Apiospora marii</name>
    <dbReference type="NCBI Taxonomy" id="335849"/>
    <lineage>
        <taxon>Eukaryota</taxon>
        <taxon>Fungi</taxon>
        <taxon>Dikarya</taxon>
        <taxon>Ascomycota</taxon>
        <taxon>Pezizomycotina</taxon>
        <taxon>Sordariomycetes</taxon>
        <taxon>Xylariomycetidae</taxon>
        <taxon>Amphisphaeriales</taxon>
        <taxon>Apiosporaceae</taxon>
        <taxon>Apiospora</taxon>
    </lineage>
</organism>
<feature type="transmembrane region" description="Helical" evidence="2">
    <location>
        <begin position="121"/>
        <end position="142"/>
    </location>
</feature>
<comment type="caution">
    <text evidence="3">The sequence shown here is derived from an EMBL/GenBank/DDBJ whole genome shotgun (WGS) entry which is preliminary data.</text>
</comment>
<accession>A0ABR1S9X4</accession>
<feature type="transmembrane region" description="Helical" evidence="2">
    <location>
        <begin position="180"/>
        <end position="200"/>
    </location>
</feature>
<dbReference type="InterPro" id="IPR029058">
    <property type="entry name" value="AB_hydrolase_fold"/>
</dbReference>